<name>A0A545TP37_9PROT</name>
<dbReference type="InterPro" id="IPR003776">
    <property type="entry name" value="YcaO-like_dom"/>
</dbReference>
<dbReference type="Pfam" id="PF02624">
    <property type="entry name" value="YcaO"/>
    <property type="match status" value="1"/>
</dbReference>
<organism evidence="2 3">
    <name type="scientific">Denitrobaculum tricleocarpae</name>
    <dbReference type="NCBI Taxonomy" id="2591009"/>
    <lineage>
        <taxon>Bacteria</taxon>
        <taxon>Pseudomonadati</taxon>
        <taxon>Pseudomonadota</taxon>
        <taxon>Alphaproteobacteria</taxon>
        <taxon>Rhodospirillales</taxon>
        <taxon>Rhodospirillaceae</taxon>
        <taxon>Denitrobaculum</taxon>
    </lineage>
</organism>
<accession>A0A545TP37</accession>
<comment type="caution">
    <text evidence="2">The sequence shown here is derived from an EMBL/GenBank/DDBJ whole genome shotgun (WGS) entry which is preliminary data.</text>
</comment>
<protein>
    <recommendedName>
        <fullName evidence="1">YcaO domain-containing protein</fullName>
    </recommendedName>
</protein>
<proteinExistence type="predicted"/>
<dbReference type="Gene3D" id="3.30.160.660">
    <property type="match status" value="1"/>
</dbReference>
<dbReference type="PANTHER" id="PTHR37809:SF1">
    <property type="entry name" value="RIBOSOMAL PROTEIN S12 METHYLTHIOTRANSFERASE ACCESSORY FACTOR YCAO"/>
    <property type="match status" value="1"/>
</dbReference>
<gene>
    <name evidence="2" type="ORF">FKG95_14985</name>
</gene>
<dbReference type="AlphaFoldDB" id="A0A545TP37"/>
<evidence type="ECO:0000313" key="3">
    <source>
        <dbReference type="Proteomes" id="UP000315252"/>
    </source>
</evidence>
<evidence type="ECO:0000313" key="2">
    <source>
        <dbReference type="EMBL" id="TQV78987.1"/>
    </source>
</evidence>
<reference evidence="2 3" key="1">
    <citation type="submission" date="2019-06" db="EMBL/GenBank/DDBJ databases">
        <title>Whole genome sequence for Rhodospirillaceae sp. R148.</title>
        <authorList>
            <person name="Wang G."/>
        </authorList>
    </citation>
    <scope>NUCLEOTIDE SEQUENCE [LARGE SCALE GENOMIC DNA]</scope>
    <source>
        <strain evidence="2 3">R148</strain>
    </source>
</reference>
<evidence type="ECO:0000259" key="1">
    <source>
        <dbReference type="PROSITE" id="PS51664"/>
    </source>
</evidence>
<dbReference type="EMBL" id="VHSH01000005">
    <property type="protein sequence ID" value="TQV78987.1"/>
    <property type="molecule type" value="Genomic_DNA"/>
</dbReference>
<feature type="domain" description="YcaO" evidence="1">
    <location>
        <begin position="79"/>
        <end position="407"/>
    </location>
</feature>
<sequence>MQRTELHSEVTSKAPPPDQLSFMGFFRRTMGTENDVREFISAIEQTGLIDEIRPAIWMPDEPQISAFICRSSLCTDALGFGVSLSEDHAKLTALAECLERMALLAPLPTKRRMYDAHRNDIDLFDLFHQRDKQLAHFCSWWPVTRCRTGQRHQIPAQFLLLGHMQETRLLHIRNSSGTAFGKKGTGHALRTAKLELVERYFVEATFYEADDWRPIKDFPESLNKLIQNFQDCGLKPHIFDIPSNLDVSVIMVLLVDQQNRCVALTAGSAASFDLYPAIEKALIESAQSRSSRRAWLSSYDERAPNSIQLDTTLARAKYWADSKSPGLLRLDEKIGKPVAYQDAVQNTRLSSSEKEKLLDDRLDFFVADITPPALAKYGFEVLRVYEKSLVLNPNLRRAEETLPSPFV</sequence>
<dbReference type="Proteomes" id="UP000315252">
    <property type="component" value="Unassembled WGS sequence"/>
</dbReference>
<dbReference type="PANTHER" id="PTHR37809">
    <property type="entry name" value="RIBOSOMAL PROTEIN S12 METHYLTHIOTRANSFERASE ACCESSORY FACTOR YCAO"/>
    <property type="match status" value="1"/>
</dbReference>
<dbReference type="PROSITE" id="PS51664">
    <property type="entry name" value="YCAO"/>
    <property type="match status" value="1"/>
</dbReference>
<keyword evidence="3" id="KW-1185">Reference proteome</keyword>